<accession>A0A9P6RAF5</accession>
<dbReference type="PROSITE" id="PS50157">
    <property type="entry name" value="ZINC_FINGER_C2H2_2"/>
    <property type="match status" value="6"/>
</dbReference>
<keyword evidence="13" id="KW-1185">Reference proteome</keyword>
<keyword evidence="8" id="KW-0539">Nucleus</keyword>
<feature type="domain" description="C2H2-type" evidence="11">
    <location>
        <begin position="250"/>
        <end position="280"/>
    </location>
</feature>
<keyword evidence="4 9" id="KW-0863">Zinc-finger</keyword>
<keyword evidence="6" id="KW-0805">Transcription regulation</keyword>
<organism evidence="12 13">
    <name type="scientific">Dissophora globulifera</name>
    <dbReference type="NCBI Taxonomy" id="979702"/>
    <lineage>
        <taxon>Eukaryota</taxon>
        <taxon>Fungi</taxon>
        <taxon>Fungi incertae sedis</taxon>
        <taxon>Mucoromycota</taxon>
        <taxon>Mortierellomycotina</taxon>
        <taxon>Mortierellomycetes</taxon>
        <taxon>Mortierellales</taxon>
        <taxon>Mortierellaceae</taxon>
        <taxon>Dissophora</taxon>
    </lineage>
</organism>
<keyword evidence="5" id="KW-0862">Zinc</keyword>
<evidence type="ECO:0000256" key="8">
    <source>
        <dbReference type="ARBA" id="ARBA00023242"/>
    </source>
</evidence>
<evidence type="ECO:0000259" key="11">
    <source>
        <dbReference type="PROSITE" id="PS50157"/>
    </source>
</evidence>
<comment type="caution">
    <text evidence="12">The sequence shown here is derived from an EMBL/GenBank/DDBJ whole genome shotgun (WGS) entry which is preliminary data.</text>
</comment>
<dbReference type="OrthoDB" id="427030at2759"/>
<protein>
    <recommendedName>
        <fullName evidence="11">C2H2-type domain-containing protein</fullName>
    </recommendedName>
</protein>
<evidence type="ECO:0000256" key="6">
    <source>
        <dbReference type="ARBA" id="ARBA00023015"/>
    </source>
</evidence>
<dbReference type="PROSITE" id="PS00028">
    <property type="entry name" value="ZINC_FINGER_C2H2_1"/>
    <property type="match status" value="6"/>
</dbReference>
<dbReference type="GO" id="GO:0008270">
    <property type="term" value="F:zinc ion binding"/>
    <property type="evidence" value="ECO:0007669"/>
    <property type="project" value="UniProtKB-KW"/>
</dbReference>
<evidence type="ECO:0000256" key="2">
    <source>
        <dbReference type="ARBA" id="ARBA00022723"/>
    </source>
</evidence>
<evidence type="ECO:0000256" key="1">
    <source>
        <dbReference type="ARBA" id="ARBA00004123"/>
    </source>
</evidence>
<dbReference type="Proteomes" id="UP000738325">
    <property type="component" value="Unassembled WGS sequence"/>
</dbReference>
<comment type="subcellular location">
    <subcellularLocation>
        <location evidence="1">Nucleus</location>
    </subcellularLocation>
</comment>
<dbReference type="InterPro" id="IPR013087">
    <property type="entry name" value="Znf_C2H2_type"/>
</dbReference>
<dbReference type="FunFam" id="3.30.160.60:FF:001102">
    <property type="entry name" value="Transcription factor IIIA"/>
    <property type="match status" value="1"/>
</dbReference>
<evidence type="ECO:0000256" key="3">
    <source>
        <dbReference type="ARBA" id="ARBA00022737"/>
    </source>
</evidence>
<dbReference type="SMART" id="SM00355">
    <property type="entry name" value="ZnF_C2H2"/>
    <property type="match status" value="7"/>
</dbReference>
<keyword evidence="3" id="KW-0677">Repeat</keyword>
<reference evidence="12" key="1">
    <citation type="journal article" date="2020" name="Fungal Divers.">
        <title>Resolving the Mortierellaceae phylogeny through synthesis of multi-gene phylogenetics and phylogenomics.</title>
        <authorList>
            <person name="Vandepol N."/>
            <person name="Liber J."/>
            <person name="Desiro A."/>
            <person name="Na H."/>
            <person name="Kennedy M."/>
            <person name="Barry K."/>
            <person name="Grigoriev I.V."/>
            <person name="Miller A.N."/>
            <person name="O'Donnell K."/>
            <person name="Stajich J.E."/>
            <person name="Bonito G."/>
        </authorList>
    </citation>
    <scope>NUCLEOTIDE SEQUENCE</scope>
    <source>
        <strain evidence="12">REB-010B</strain>
    </source>
</reference>
<feature type="domain" description="C2H2-type" evidence="11">
    <location>
        <begin position="25"/>
        <end position="50"/>
    </location>
</feature>
<feature type="region of interest" description="Disordered" evidence="10">
    <location>
        <begin position="75"/>
        <end position="97"/>
    </location>
</feature>
<feature type="domain" description="C2H2-type" evidence="11">
    <location>
        <begin position="311"/>
        <end position="342"/>
    </location>
</feature>
<dbReference type="PANTHER" id="PTHR46179">
    <property type="entry name" value="ZINC FINGER PROTEIN"/>
    <property type="match status" value="1"/>
</dbReference>
<feature type="domain" description="C2H2-type" evidence="11">
    <location>
        <begin position="113"/>
        <end position="143"/>
    </location>
</feature>
<gene>
    <name evidence="12" type="ORF">BGZ99_007188</name>
</gene>
<name>A0A9P6RAF5_9FUNG</name>
<dbReference type="GO" id="GO:0005634">
    <property type="term" value="C:nucleus"/>
    <property type="evidence" value="ECO:0007669"/>
    <property type="project" value="UniProtKB-SubCell"/>
</dbReference>
<sequence>MSLSILTREDHLVIHTKIHGTDREFQCEQPGCSKAFYTKSKLLRHLKSHSYIVSTPLGLTTAAATSTISSLSDAQSDDLSLWPDGKGRQSRRSSLSAEALQRVAGQLEKEKPHMCTWEGCTQRFSQRKKLRAHICVAHEGRKPYPCTHEGCGISFQTPSKLRKHQLVHNDALRYCCGVPGCGKFFSKWSMLQKHTKECHKSMPCAACGKMILKRNLNAHMKIHDASRLERTLATHLQKAHDTSSDSPPTFTCEYEGCGMGFQYKHVLKRHIDRVHEKPKQRKKISDEADFEDVLDDMFGFAEADIAIRTPFACPIPGCERRFTSERLMKRHLQGQEHRSGKVTGADIVQSLEDDENQAIRDMIDMHLGRNSGSNSTTS</sequence>
<dbReference type="GO" id="GO:0006357">
    <property type="term" value="P:regulation of transcription by RNA polymerase II"/>
    <property type="evidence" value="ECO:0007669"/>
    <property type="project" value="TreeGrafter"/>
</dbReference>
<feature type="domain" description="C2H2-type" evidence="11">
    <location>
        <begin position="144"/>
        <end position="168"/>
    </location>
</feature>
<dbReference type="SUPFAM" id="SSF57667">
    <property type="entry name" value="beta-beta-alpha zinc fingers"/>
    <property type="match status" value="4"/>
</dbReference>
<keyword evidence="7" id="KW-0804">Transcription</keyword>
<evidence type="ECO:0000313" key="12">
    <source>
        <dbReference type="EMBL" id="KAG0315888.1"/>
    </source>
</evidence>
<proteinExistence type="predicted"/>
<evidence type="ECO:0000313" key="13">
    <source>
        <dbReference type="Proteomes" id="UP000738325"/>
    </source>
</evidence>
<dbReference type="InterPro" id="IPR051061">
    <property type="entry name" value="Zinc_finger_trans_reg"/>
</dbReference>
<dbReference type="AlphaFoldDB" id="A0A9P6RAF5"/>
<evidence type="ECO:0000256" key="5">
    <source>
        <dbReference type="ARBA" id="ARBA00022833"/>
    </source>
</evidence>
<dbReference type="PANTHER" id="PTHR46179:SF13">
    <property type="entry name" value="C2H2-TYPE DOMAIN-CONTAINING PROTEIN"/>
    <property type="match status" value="1"/>
</dbReference>
<evidence type="ECO:0000256" key="10">
    <source>
        <dbReference type="SAM" id="MobiDB-lite"/>
    </source>
</evidence>
<dbReference type="Gene3D" id="3.30.160.60">
    <property type="entry name" value="Classic Zinc Finger"/>
    <property type="match status" value="6"/>
</dbReference>
<dbReference type="Pfam" id="PF00096">
    <property type="entry name" value="zf-C2H2"/>
    <property type="match status" value="3"/>
</dbReference>
<evidence type="ECO:0000256" key="7">
    <source>
        <dbReference type="ARBA" id="ARBA00023163"/>
    </source>
</evidence>
<dbReference type="InterPro" id="IPR036236">
    <property type="entry name" value="Znf_C2H2_sf"/>
</dbReference>
<keyword evidence="2" id="KW-0479">Metal-binding</keyword>
<evidence type="ECO:0000256" key="4">
    <source>
        <dbReference type="ARBA" id="ARBA00022771"/>
    </source>
</evidence>
<feature type="domain" description="C2H2-type" evidence="11">
    <location>
        <begin position="174"/>
        <end position="199"/>
    </location>
</feature>
<dbReference type="EMBL" id="JAAAIP010000507">
    <property type="protein sequence ID" value="KAG0315888.1"/>
    <property type="molecule type" value="Genomic_DNA"/>
</dbReference>
<evidence type="ECO:0000256" key="9">
    <source>
        <dbReference type="PROSITE-ProRule" id="PRU00042"/>
    </source>
</evidence>